<dbReference type="InterPro" id="IPR014014">
    <property type="entry name" value="RNA_helicase_DEAD_Q_motif"/>
</dbReference>
<keyword evidence="2" id="KW-0963">Cytoplasm</keyword>
<dbReference type="InterPro" id="IPR044742">
    <property type="entry name" value="DEAD/DEAH_RhlB"/>
</dbReference>
<gene>
    <name evidence="16" type="ORF">HYZ11_11080</name>
</gene>
<evidence type="ECO:0000259" key="15">
    <source>
        <dbReference type="PROSITE" id="PS51195"/>
    </source>
</evidence>
<dbReference type="InterPro" id="IPR014001">
    <property type="entry name" value="Helicase_ATP-bd"/>
</dbReference>
<feature type="domain" description="Helicase ATP-binding" evidence="13">
    <location>
        <begin position="34"/>
        <end position="203"/>
    </location>
</feature>
<evidence type="ECO:0000256" key="2">
    <source>
        <dbReference type="ARBA" id="ARBA00022490"/>
    </source>
</evidence>
<evidence type="ECO:0000256" key="9">
    <source>
        <dbReference type="ARBA" id="ARBA00074363"/>
    </source>
</evidence>
<dbReference type="PROSITE" id="PS51194">
    <property type="entry name" value="HELICASE_CTER"/>
    <property type="match status" value="1"/>
</dbReference>
<feature type="region of interest" description="Disordered" evidence="12">
    <location>
        <begin position="374"/>
        <end position="411"/>
    </location>
</feature>
<dbReference type="Proteomes" id="UP000782312">
    <property type="component" value="Unassembled WGS sequence"/>
</dbReference>
<accession>A0A932HZH2</accession>
<dbReference type="GO" id="GO:0005524">
    <property type="term" value="F:ATP binding"/>
    <property type="evidence" value="ECO:0007669"/>
    <property type="project" value="UniProtKB-KW"/>
</dbReference>
<evidence type="ECO:0000256" key="12">
    <source>
        <dbReference type="SAM" id="MobiDB-lite"/>
    </source>
</evidence>
<dbReference type="GO" id="GO:0009266">
    <property type="term" value="P:response to temperature stimulus"/>
    <property type="evidence" value="ECO:0007669"/>
    <property type="project" value="UniProtKB-ARBA"/>
</dbReference>
<evidence type="ECO:0000256" key="5">
    <source>
        <dbReference type="ARBA" id="ARBA00022806"/>
    </source>
</evidence>
<dbReference type="SMART" id="SM00487">
    <property type="entry name" value="DEXDc"/>
    <property type="match status" value="1"/>
</dbReference>
<dbReference type="GO" id="GO:0003724">
    <property type="term" value="F:RNA helicase activity"/>
    <property type="evidence" value="ECO:0007669"/>
    <property type="project" value="UniProtKB-EC"/>
</dbReference>
<evidence type="ECO:0000256" key="4">
    <source>
        <dbReference type="ARBA" id="ARBA00022801"/>
    </source>
</evidence>
<dbReference type="Gene3D" id="3.40.50.300">
    <property type="entry name" value="P-loop containing nucleotide triphosphate hydrolases"/>
    <property type="match status" value="2"/>
</dbReference>
<dbReference type="InterPro" id="IPR027417">
    <property type="entry name" value="P-loop_NTPase"/>
</dbReference>
<proteinExistence type="inferred from homology"/>
<dbReference type="InterPro" id="IPR000629">
    <property type="entry name" value="RNA-helicase_DEAD-box_CS"/>
</dbReference>
<keyword evidence="4 11" id="KW-0378">Hydrolase</keyword>
<feature type="domain" description="Helicase C-terminal" evidence="14">
    <location>
        <begin position="234"/>
        <end position="376"/>
    </location>
</feature>
<evidence type="ECO:0000256" key="10">
    <source>
        <dbReference type="PROSITE-ProRule" id="PRU00552"/>
    </source>
</evidence>
<dbReference type="EMBL" id="JACPUR010000024">
    <property type="protein sequence ID" value="MBI3128137.1"/>
    <property type="molecule type" value="Genomic_DNA"/>
</dbReference>
<dbReference type="Pfam" id="PF00271">
    <property type="entry name" value="Helicase_C"/>
    <property type="match status" value="1"/>
</dbReference>
<feature type="short sequence motif" description="Q motif" evidence="10">
    <location>
        <begin position="3"/>
        <end position="31"/>
    </location>
</feature>
<keyword evidence="3 11" id="KW-0547">Nucleotide-binding</keyword>
<evidence type="ECO:0000256" key="3">
    <source>
        <dbReference type="ARBA" id="ARBA00022741"/>
    </source>
</evidence>
<dbReference type="AlphaFoldDB" id="A0A932HZH2"/>
<dbReference type="EC" id="3.6.4.13" evidence="1"/>
<dbReference type="GO" id="GO:0005829">
    <property type="term" value="C:cytosol"/>
    <property type="evidence" value="ECO:0007669"/>
    <property type="project" value="TreeGrafter"/>
</dbReference>
<evidence type="ECO:0000259" key="14">
    <source>
        <dbReference type="PROSITE" id="PS51194"/>
    </source>
</evidence>
<sequence>MSPAFRDLNLAPELLRAIHLMGFTEPTPIQVEAIPIALAGRDIIGSAQTGTGKTAAFALPTLHRLMGGSGTRALILTPTRELAVQVGEHFRLMGRHVALRTAVIYGGVDYEPQFRALEQEVDIIVATPGRLLDHMKRKTADFSGLQILILDEADRMLDMGFAEEIQEILQRLPRRRQTLLFSATIPTTIEELSRKALDSPVHIEVAPPATPAEGIFHGVYPIGASNKPRAVMCILEQAEATIVLIFTRTKAGADHLSDFLESRGIPVARIHSDRSQRQREKALSGFKEGVHRVLVATDIVSRGIDVSDISHVINYDVPEYPEDYVHRAGRTARAGRVGYALTLMGPSEIMLVKNIERFIGKALPRVGLPGLQNDIHQKGLGGEPRPLKDQPPVARYDRLRNMPRRSGLSLR</sequence>
<dbReference type="PROSITE" id="PS00039">
    <property type="entry name" value="DEAD_ATP_HELICASE"/>
    <property type="match status" value="1"/>
</dbReference>
<dbReference type="PROSITE" id="PS51192">
    <property type="entry name" value="HELICASE_ATP_BIND_1"/>
    <property type="match status" value="1"/>
</dbReference>
<comment type="caution">
    <text evidence="16">The sequence shown here is derived from an EMBL/GenBank/DDBJ whole genome shotgun (WGS) entry which is preliminary data.</text>
</comment>
<name>A0A932HZH2_UNCTE</name>
<evidence type="ECO:0000313" key="17">
    <source>
        <dbReference type="Proteomes" id="UP000782312"/>
    </source>
</evidence>
<dbReference type="PROSITE" id="PS51195">
    <property type="entry name" value="Q_MOTIF"/>
    <property type="match status" value="1"/>
</dbReference>
<dbReference type="SMART" id="SM00490">
    <property type="entry name" value="HELICc"/>
    <property type="match status" value="1"/>
</dbReference>
<organism evidence="16 17">
    <name type="scientific">Tectimicrobiota bacterium</name>
    <dbReference type="NCBI Taxonomy" id="2528274"/>
    <lineage>
        <taxon>Bacteria</taxon>
        <taxon>Pseudomonadati</taxon>
        <taxon>Nitrospinota/Tectimicrobiota group</taxon>
        <taxon>Candidatus Tectimicrobiota</taxon>
    </lineage>
</organism>
<evidence type="ECO:0000256" key="8">
    <source>
        <dbReference type="ARBA" id="ARBA00047984"/>
    </source>
</evidence>
<evidence type="ECO:0000256" key="7">
    <source>
        <dbReference type="ARBA" id="ARBA00038437"/>
    </source>
</evidence>
<dbReference type="InterPro" id="IPR050079">
    <property type="entry name" value="DEAD_box_RNA_helicase"/>
</dbReference>
<dbReference type="Pfam" id="PF00270">
    <property type="entry name" value="DEAD"/>
    <property type="match status" value="1"/>
</dbReference>
<keyword evidence="5 11" id="KW-0347">Helicase</keyword>
<evidence type="ECO:0000259" key="13">
    <source>
        <dbReference type="PROSITE" id="PS51192"/>
    </source>
</evidence>
<evidence type="ECO:0000256" key="1">
    <source>
        <dbReference type="ARBA" id="ARBA00012552"/>
    </source>
</evidence>
<feature type="domain" description="DEAD-box RNA helicase Q" evidence="15">
    <location>
        <begin position="3"/>
        <end position="31"/>
    </location>
</feature>
<dbReference type="GO" id="GO:0016787">
    <property type="term" value="F:hydrolase activity"/>
    <property type="evidence" value="ECO:0007669"/>
    <property type="project" value="UniProtKB-KW"/>
</dbReference>
<dbReference type="InterPro" id="IPR001650">
    <property type="entry name" value="Helicase_C-like"/>
</dbReference>
<dbReference type="PANTHER" id="PTHR47959:SF13">
    <property type="entry name" value="ATP-DEPENDENT RNA HELICASE RHLE"/>
    <property type="match status" value="1"/>
</dbReference>
<comment type="similarity">
    <text evidence="7 11">Belongs to the DEAD box helicase family.</text>
</comment>
<reference evidence="16" key="1">
    <citation type="submission" date="2020-07" db="EMBL/GenBank/DDBJ databases">
        <title>Huge and variable diversity of episymbiotic CPR bacteria and DPANN archaea in groundwater ecosystems.</title>
        <authorList>
            <person name="He C.Y."/>
            <person name="Keren R."/>
            <person name="Whittaker M."/>
            <person name="Farag I.F."/>
            <person name="Doudna J."/>
            <person name="Cate J.H.D."/>
            <person name="Banfield J.F."/>
        </authorList>
    </citation>
    <scope>NUCLEOTIDE SEQUENCE</scope>
    <source>
        <strain evidence="16">NC_groundwater_763_Ag_S-0.2um_68_21</strain>
    </source>
</reference>
<dbReference type="CDD" id="cd00268">
    <property type="entry name" value="DEADc"/>
    <property type="match status" value="1"/>
</dbReference>
<dbReference type="SUPFAM" id="SSF52540">
    <property type="entry name" value="P-loop containing nucleoside triphosphate hydrolases"/>
    <property type="match status" value="2"/>
</dbReference>
<dbReference type="CDD" id="cd18787">
    <property type="entry name" value="SF2_C_DEAD"/>
    <property type="match status" value="1"/>
</dbReference>
<evidence type="ECO:0000256" key="11">
    <source>
        <dbReference type="RuleBase" id="RU000492"/>
    </source>
</evidence>
<dbReference type="InterPro" id="IPR011545">
    <property type="entry name" value="DEAD/DEAH_box_helicase_dom"/>
</dbReference>
<evidence type="ECO:0000313" key="16">
    <source>
        <dbReference type="EMBL" id="MBI3128137.1"/>
    </source>
</evidence>
<dbReference type="GO" id="GO:0003676">
    <property type="term" value="F:nucleic acid binding"/>
    <property type="evidence" value="ECO:0007669"/>
    <property type="project" value="InterPro"/>
</dbReference>
<dbReference type="PANTHER" id="PTHR47959">
    <property type="entry name" value="ATP-DEPENDENT RNA HELICASE RHLE-RELATED"/>
    <property type="match status" value="1"/>
</dbReference>
<comment type="catalytic activity">
    <reaction evidence="8">
        <text>ATP + H2O = ADP + phosphate + H(+)</text>
        <dbReference type="Rhea" id="RHEA:13065"/>
        <dbReference type="ChEBI" id="CHEBI:15377"/>
        <dbReference type="ChEBI" id="CHEBI:15378"/>
        <dbReference type="ChEBI" id="CHEBI:30616"/>
        <dbReference type="ChEBI" id="CHEBI:43474"/>
        <dbReference type="ChEBI" id="CHEBI:456216"/>
        <dbReference type="EC" id="3.6.4.13"/>
    </reaction>
</comment>
<protein>
    <recommendedName>
        <fullName evidence="9">DEAD-box ATP-dependent RNA helicase RhpA</fullName>
        <ecNumber evidence="1">3.6.4.13</ecNumber>
    </recommendedName>
</protein>
<keyword evidence="6 11" id="KW-0067">ATP-binding</keyword>
<evidence type="ECO:0000256" key="6">
    <source>
        <dbReference type="ARBA" id="ARBA00022840"/>
    </source>
</evidence>
<dbReference type="FunFam" id="3.40.50.300:FF:000108">
    <property type="entry name" value="ATP-dependent RNA helicase RhlE"/>
    <property type="match status" value="1"/>
</dbReference>
<dbReference type="GO" id="GO:0042255">
    <property type="term" value="P:ribosome assembly"/>
    <property type="evidence" value="ECO:0007669"/>
    <property type="project" value="UniProtKB-ARBA"/>
</dbReference>